<keyword evidence="7 9" id="KW-0720">Serine protease</keyword>
<feature type="domain" description="Inhibitor I9" evidence="12">
    <location>
        <begin position="32"/>
        <end position="102"/>
    </location>
</feature>
<feature type="domain" description="Peptidase S8/S53" evidence="11">
    <location>
        <begin position="132"/>
        <end position="592"/>
    </location>
</feature>
<organism evidence="14 15">
    <name type="scientific">Linum tenue</name>
    <dbReference type="NCBI Taxonomy" id="586396"/>
    <lineage>
        <taxon>Eukaryota</taxon>
        <taxon>Viridiplantae</taxon>
        <taxon>Streptophyta</taxon>
        <taxon>Embryophyta</taxon>
        <taxon>Tracheophyta</taxon>
        <taxon>Spermatophyta</taxon>
        <taxon>Magnoliopsida</taxon>
        <taxon>eudicotyledons</taxon>
        <taxon>Gunneridae</taxon>
        <taxon>Pentapetalae</taxon>
        <taxon>rosids</taxon>
        <taxon>fabids</taxon>
        <taxon>Malpighiales</taxon>
        <taxon>Linaceae</taxon>
        <taxon>Linum</taxon>
    </lineage>
</organism>
<dbReference type="InterPro" id="IPR041469">
    <property type="entry name" value="Subtilisin-like_FN3"/>
</dbReference>
<dbReference type="GO" id="GO:0004252">
    <property type="term" value="F:serine-type endopeptidase activity"/>
    <property type="evidence" value="ECO:0007669"/>
    <property type="project" value="UniProtKB-UniRule"/>
</dbReference>
<keyword evidence="4 9" id="KW-0645">Protease</keyword>
<keyword evidence="5 10" id="KW-0732">Signal</keyword>
<dbReference type="InterPro" id="IPR015500">
    <property type="entry name" value="Peptidase_S8_subtilisin-rel"/>
</dbReference>
<evidence type="ECO:0000259" key="11">
    <source>
        <dbReference type="Pfam" id="PF00082"/>
    </source>
</evidence>
<dbReference type="Proteomes" id="UP001154282">
    <property type="component" value="Unassembled WGS sequence"/>
</dbReference>
<feature type="active site" description="Charge relay system" evidence="8 9">
    <location>
        <position position="200"/>
    </location>
</feature>
<evidence type="ECO:0000256" key="2">
    <source>
        <dbReference type="ARBA" id="ARBA00011073"/>
    </source>
</evidence>
<evidence type="ECO:0000259" key="12">
    <source>
        <dbReference type="Pfam" id="PF05922"/>
    </source>
</evidence>
<reference evidence="14" key="1">
    <citation type="submission" date="2022-08" db="EMBL/GenBank/DDBJ databases">
        <authorList>
            <person name="Gutierrez-Valencia J."/>
        </authorList>
    </citation>
    <scope>NUCLEOTIDE SEQUENCE</scope>
</reference>
<dbReference type="InterPro" id="IPR023828">
    <property type="entry name" value="Peptidase_S8_Ser-AS"/>
</dbReference>
<dbReference type="EMBL" id="CAMGYJ010000006">
    <property type="protein sequence ID" value="CAI0433671.1"/>
    <property type="molecule type" value="Genomic_DNA"/>
</dbReference>
<dbReference type="GO" id="GO:0006508">
    <property type="term" value="P:proteolysis"/>
    <property type="evidence" value="ECO:0007669"/>
    <property type="project" value="UniProtKB-KW"/>
</dbReference>
<evidence type="ECO:0000256" key="4">
    <source>
        <dbReference type="ARBA" id="ARBA00022670"/>
    </source>
</evidence>
<dbReference type="InterPro" id="IPR045051">
    <property type="entry name" value="SBT"/>
</dbReference>
<keyword evidence="6 9" id="KW-0378">Hydrolase</keyword>
<dbReference type="Gene3D" id="3.30.70.80">
    <property type="entry name" value="Peptidase S8 propeptide/proteinase inhibitor I9"/>
    <property type="match status" value="1"/>
</dbReference>
<dbReference type="InterPro" id="IPR022398">
    <property type="entry name" value="Peptidase_S8_His-AS"/>
</dbReference>
<dbReference type="SUPFAM" id="SSF52743">
    <property type="entry name" value="Subtilisin-like"/>
    <property type="match status" value="1"/>
</dbReference>
<comment type="subcellular location">
    <subcellularLocation>
        <location evidence="1">Secreted</location>
    </subcellularLocation>
</comment>
<dbReference type="InterPro" id="IPR010259">
    <property type="entry name" value="S8pro/Inhibitor_I9"/>
</dbReference>
<dbReference type="PROSITE" id="PS00138">
    <property type="entry name" value="SUBTILASE_SER"/>
    <property type="match status" value="1"/>
</dbReference>
<evidence type="ECO:0000256" key="1">
    <source>
        <dbReference type="ARBA" id="ARBA00004613"/>
    </source>
</evidence>
<evidence type="ECO:0000256" key="6">
    <source>
        <dbReference type="ARBA" id="ARBA00022801"/>
    </source>
</evidence>
<keyword evidence="3" id="KW-0964">Secreted</keyword>
<keyword evidence="15" id="KW-1185">Reference proteome</keyword>
<evidence type="ECO:0000313" key="15">
    <source>
        <dbReference type="Proteomes" id="UP001154282"/>
    </source>
</evidence>
<dbReference type="AlphaFoldDB" id="A0AAV0LHE6"/>
<dbReference type="Pfam" id="PF00082">
    <property type="entry name" value="Peptidase_S8"/>
    <property type="match status" value="1"/>
</dbReference>
<feature type="signal peptide" evidence="10">
    <location>
        <begin position="1"/>
        <end position="22"/>
    </location>
</feature>
<evidence type="ECO:0000256" key="9">
    <source>
        <dbReference type="PROSITE-ProRule" id="PRU01240"/>
    </source>
</evidence>
<dbReference type="InterPro" id="IPR036852">
    <property type="entry name" value="Peptidase_S8/S53_dom_sf"/>
</dbReference>
<evidence type="ECO:0000256" key="8">
    <source>
        <dbReference type="PIRSR" id="PIRSR615500-1"/>
    </source>
</evidence>
<name>A0AAV0LHE6_9ROSI</name>
<dbReference type="InterPro" id="IPR034197">
    <property type="entry name" value="Peptidases_S8_3"/>
</dbReference>
<dbReference type="PRINTS" id="PR00723">
    <property type="entry name" value="SUBTILISIN"/>
</dbReference>
<dbReference type="Pfam" id="PF05922">
    <property type="entry name" value="Inhibitor_I9"/>
    <property type="match status" value="1"/>
</dbReference>
<feature type="domain" description="Subtilisin-like protease fibronectin type-III" evidence="13">
    <location>
        <begin position="654"/>
        <end position="754"/>
    </location>
</feature>
<dbReference type="Gene3D" id="2.60.40.2310">
    <property type="match status" value="1"/>
</dbReference>
<dbReference type="PROSITE" id="PS00137">
    <property type="entry name" value="SUBTILASE_HIS"/>
    <property type="match status" value="1"/>
</dbReference>
<gene>
    <name evidence="14" type="ORF">LITE_LOCUS23979</name>
</gene>
<evidence type="ECO:0000256" key="5">
    <source>
        <dbReference type="ARBA" id="ARBA00022729"/>
    </source>
</evidence>
<dbReference type="PROSITE" id="PS51892">
    <property type="entry name" value="SUBTILASE"/>
    <property type="match status" value="1"/>
</dbReference>
<sequence>MKTAAVFSMMFLVSMLLPMVAPEDDSTSEQDVYIVYTGGANPANLAVKESLINRVLVRKNLFDMVTTYQHGLAGFAARMSSSEAMFISQQPGVLSVFKDSYLKPLTTRSWDFLGEPAAPFAGFEDVVVPASSEVVIGFIDTGIWPESPSFRVGKVSRAPPADWKGICETAKDFNSSACNGKIVGARSYVNGSSARDIHGHGSHVASTAAGMAVKASYHGFAAGTARGGSESSRIAVYKACGLEGCKSSAILKAFDDAISDGVRVISASIGPDETDGPIDPLDYLLNDPVMLGAFHAVERGITVVCAAGNRGPLPGTVLNDAPWTITVAAATIDRDFRANVLLGSGTIIKGEGIVFHRLNGSAIHPLTSGEAAKERKATNHAARDCQTGSLSMSRVEGKVVFCETRDKKTALDLQVYEVINNGGLGIIIENDFLKRVANYYGGFDIATTVISTKESLKLKDYLKSTKKPIAKILPTVQIGNYKPAPEVAFFSSPGPSASSPDITAPGVDILAAWSSDERFTEASDRGYTIDSGTSMACPHISGVAANIRSGMPSLSPSGVKSAMMTTAVSTNNAGGPIRTYNGELASPYEMGAGMVHPAGAVDPGLIYETTMEDIRHFLCYRGYSTSTVKALSTTASPSFSCPPGGANLDRISSLNYPSISVRVSRTSRTVTRRLTNIAATTGEGTCWVYKASVVGVDTEEGVVVKVVPTELSFAEVGETKEFSVTFVRSNAGKKVVSGWIEWTNPRFTVRSVFVASMD</sequence>
<dbReference type="CDD" id="cd04852">
    <property type="entry name" value="Peptidases_S8_3"/>
    <property type="match status" value="1"/>
</dbReference>
<comment type="similarity">
    <text evidence="2 9">Belongs to the peptidase S8 family.</text>
</comment>
<feature type="active site" description="Charge relay system" evidence="8 9">
    <location>
        <position position="534"/>
    </location>
</feature>
<dbReference type="Pfam" id="PF17766">
    <property type="entry name" value="fn3_6"/>
    <property type="match status" value="1"/>
</dbReference>
<dbReference type="InterPro" id="IPR037045">
    <property type="entry name" value="S8pro/Inhibitor_I9_sf"/>
</dbReference>
<evidence type="ECO:0000256" key="7">
    <source>
        <dbReference type="ARBA" id="ARBA00022825"/>
    </source>
</evidence>
<evidence type="ECO:0000313" key="14">
    <source>
        <dbReference type="EMBL" id="CAI0433671.1"/>
    </source>
</evidence>
<accession>A0AAV0LHE6</accession>
<proteinExistence type="inferred from homology"/>
<feature type="active site" description="Charge relay system" evidence="8 9">
    <location>
        <position position="140"/>
    </location>
</feature>
<dbReference type="GO" id="GO:0005576">
    <property type="term" value="C:extracellular region"/>
    <property type="evidence" value="ECO:0007669"/>
    <property type="project" value="UniProtKB-SubCell"/>
</dbReference>
<evidence type="ECO:0000259" key="13">
    <source>
        <dbReference type="Pfam" id="PF17766"/>
    </source>
</evidence>
<dbReference type="Gene3D" id="3.50.30.30">
    <property type="match status" value="1"/>
</dbReference>
<evidence type="ECO:0000256" key="3">
    <source>
        <dbReference type="ARBA" id="ARBA00022525"/>
    </source>
</evidence>
<dbReference type="CDD" id="cd02120">
    <property type="entry name" value="PA_subtilisin_like"/>
    <property type="match status" value="1"/>
</dbReference>
<dbReference type="Gene3D" id="3.40.50.200">
    <property type="entry name" value="Peptidase S8/S53 domain"/>
    <property type="match status" value="1"/>
</dbReference>
<comment type="caution">
    <text evidence="14">The sequence shown here is derived from an EMBL/GenBank/DDBJ whole genome shotgun (WGS) entry which is preliminary data.</text>
</comment>
<dbReference type="PANTHER" id="PTHR10795">
    <property type="entry name" value="PROPROTEIN CONVERTASE SUBTILISIN/KEXIN"/>
    <property type="match status" value="1"/>
</dbReference>
<evidence type="ECO:0000256" key="10">
    <source>
        <dbReference type="SAM" id="SignalP"/>
    </source>
</evidence>
<feature type="chain" id="PRO_5043415355" evidence="10">
    <location>
        <begin position="23"/>
        <end position="758"/>
    </location>
</feature>
<protein>
    <submittedName>
        <fullName evidence="14">Uncharacterized protein</fullName>
    </submittedName>
</protein>
<dbReference type="InterPro" id="IPR000209">
    <property type="entry name" value="Peptidase_S8/S53_dom"/>
</dbReference>